<proteinExistence type="inferred from homology"/>
<name>A0A5B8MXH4_9CHLO</name>
<evidence type="ECO:0000313" key="4">
    <source>
        <dbReference type="EMBL" id="CAD9716196.1"/>
    </source>
</evidence>
<keyword evidence="6" id="KW-1185">Reference proteome</keyword>
<dbReference type="InterPro" id="IPR047113">
    <property type="entry name" value="PA2G4/ARX1"/>
</dbReference>
<evidence type="ECO:0000313" key="5">
    <source>
        <dbReference type="EMBL" id="QDZ24836.1"/>
    </source>
</evidence>
<dbReference type="AlphaFoldDB" id="A0A5B8MXH4"/>
<dbReference type="InterPro" id="IPR036388">
    <property type="entry name" value="WH-like_DNA-bd_sf"/>
</dbReference>
<evidence type="ECO:0000313" key="6">
    <source>
        <dbReference type="Proteomes" id="UP000316726"/>
    </source>
</evidence>
<gene>
    <name evidence="5" type="ORF">A3770_14p73540</name>
    <name evidence="4" type="ORF">CPRI1469_LOCUS5052</name>
</gene>
<evidence type="ECO:0000259" key="3">
    <source>
        <dbReference type="Pfam" id="PF00557"/>
    </source>
</evidence>
<evidence type="ECO:0000256" key="1">
    <source>
        <dbReference type="ARBA" id="ARBA00007319"/>
    </source>
</evidence>
<dbReference type="PANTHER" id="PTHR10804">
    <property type="entry name" value="PROTEASE FAMILY M24 METHIONYL AMINOPEPTIDASE, AMINOPEPTIDASE P"/>
    <property type="match status" value="1"/>
</dbReference>
<dbReference type="NCBIfam" id="TIGR00495">
    <property type="entry name" value="crvDNA_42K"/>
    <property type="match status" value="1"/>
</dbReference>
<feature type="compositionally biased region" description="Basic residues" evidence="2">
    <location>
        <begin position="366"/>
        <end position="383"/>
    </location>
</feature>
<dbReference type="OrthoDB" id="5876363at2759"/>
<comment type="similarity">
    <text evidence="1">Belongs to the peptidase M24 family.</text>
</comment>
<sequence length="383" mass="42183">MSDAEDYAEEEELDLSDSDVVTKYKAAAEITNKTLKYVLDSIAPGVSVVELCESADALLDTEIEKVFNKPTKEGMIEKGVAFPTCLSINNCCGHFSPMGSDNTVIKEGDLVKVDVGCHIDGWVSVAAHTVVAQEDKTKPVTGRAADVIAAARDAFQVALRTIRPGKLTTEASDKFGDVCKAYDCTMLDGVLTHVQKRFILDGNKVVLNTPTSEEGVEEDEFLVNEVYAIDILVSTGEGKPRCLDEKQTTVYKRALDREYNLKMKASRALFSEINRKFPALPFTLRAIEDQRTAKLGLVELCNHELLHEYPVLYEKPGELVAHFKSTVLLMQNGSDQLSSFPLQELDTGGKQVEDEEIKALMTQSIKKAKRKGGKKKKKKEAAA</sequence>
<dbReference type="CDD" id="cd01089">
    <property type="entry name" value="PA2G4-like"/>
    <property type="match status" value="1"/>
</dbReference>
<dbReference type="FunFam" id="1.10.10.10:FF:000029">
    <property type="entry name" value="Proliferation-associated 2G4, a"/>
    <property type="match status" value="1"/>
</dbReference>
<feature type="domain" description="Peptidase M24" evidence="3">
    <location>
        <begin position="23"/>
        <end position="182"/>
    </location>
</feature>
<dbReference type="EMBL" id="HBHL01007740">
    <property type="protein sequence ID" value="CAD9716196.1"/>
    <property type="molecule type" value="Transcribed_RNA"/>
</dbReference>
<dbReference type="Proteomes" id="UP000316726">
    <property type="component" value="Chromosome 14"/>
</dbReference>
<protein>
    <submittedName>
        <fullName evidence="5">Metallopeptidase</fullName>
    </submittedName>
</protein>
<dbReference type="InterPro" id="IPR036005">
    <property type="entry name" value="Creatinase/aminopeptidase-like"/>
</dbReference>
<feature type="region of interest" description="Disordered" evidence="2">
    <location>
        <begin position="363"/>
        <end position="383"/>
    </location>
</feature>
<dbReference type="Gene3D" id="3.90.230.10">
    <property type="entry name" value="Creatinase/methionine aminopeptidase superfamily"/>
    <property type="match status" value="1"/>
</dbReference>
<dbReference type="SUPFAM" id="SSF46785">
    <property type="entry name" value="Winged helix' DNA-binding domain"/>
    <property type="match status" value="1"/>
</dbReference>
<dbReference type="InterPro" id="IPR036390">
    <property type="entry name" value="WH_DNA-bd_sf"/>
</dbReference>
<dbReference type="EMBL" id="CP031047">
    <property type="protein sequence ID" value="QDZ24836.1"/>
    <property type="molecule type" value="Genomic_DNA"/>
</dbReference>
<reference evidence="5 6" key="1">
    <citation type="submission" date="2018-07" db="EMBL/GenBank/DDBJ databases">
        <title>The complete nuclear genome of the prasinophyte Chloropicon primus (CCMP1205).</title>
        <authorList>
            <person name="Pombert J.-F."/>
            <person name="Otis C."/>
            <person name="Turmel M."/>
            <person name="Lemieux C."/>
        </authorList>
    </citation>
    <scope>NUCLEOTIDE SEQUENCE [LARGE SCALE GENOMIC DNA]</scope>
    <source>
        <strain evidence="5 6">CCMP1205</strain>
    </source>
</reference>
<accession>A0A5B8MXH4</accession>
<organism evidence="5 6">
    <name type="scientific">Chloropicon primus</name>
    <dbReference type="NCBI Taxonomy" id="1764295"/>
    <lineage>
        <taxon>Eukaryota</taxon>
        <taxon>Viridiplantae</taxon>
        <taxon>Chlorophyta</taxon>
        <taxon>Chloropicophyceae</taxon>
        <taxon>Chloropicales</taxon>
        <taxon>Chloropicaceae</taxon>
        <taxon>Chloropicon</taxon>
    </lineage>
</organism>
<dbReference type="InterPro" id="IPR000994">
    <property type="entry name" value="Pept_M24"/>
</dbReference>
<evidence type="ECO:0000256" key="2">
    <source>
        <dbReference type="SAM" id="MobiDB-lite"/>
    </source>
</evidence>
<reference evidence="4" key="2">
    <citation type="submission" date="2021-01" db="EMBL/GenBank/DDBJ databases">
        <authorList>
            <person name="Corre E."/>
            <person name="Pelletier E."/>
            <person name="Niang G."/>
            <person name="Scheremetjew M."/>
            <person name="Finn R."/>
            <person name="Kale V."/>
            <person name="Holt S."/>
            <person name="Cochrane G."/>
            <person name="Meng A."/>
            <person name="Brown T."/>
            <person name="Cohen L."/>
        </authorList>
    </citation>
    <scope>NUCLEOTIDE SEQUENCE</scope>
    <source>
        <strain evidence="4">CCMP1205</strain>
    </source>
</reference>
<dbReference type="SUPFAM" id="SSF55920">
    <property type="entry name" value="Creatinase/aminopeptidase"/>
    <property type="match status" value="1"/>
</dbReference>
<dbReference type="Gene3D" id="1.10.10.10">
    <property type="entry name" value="Winged helix-like DNA-binding domain superfamily/Winged helix DNA-binding domain"/>
    <property type="match status" value="1"/>
</dbReference>
<dbReference type="STRING" id="1764295.A0A5B8MXH4"/>
<dbReference type="InterPro" id="IPR004545">
    <property type="entry name" value="PA2G4"/>
</dbReference>
<dbReference type="Pfam" id="PF00557">
    <property type="entry name" value="Peptidase_M24"/>
    <property type="match status" value="1"/>
</dbReference>
<dbReference type="PANTHER" id="PTHR10804:SF11">
    <property type="entry name" value="PROLIFERATION-ASSOCIATED PROTEIN 2G4"/>
    <property type="match status" value="1"/>
</dbReference>